<gene>
    <name evidence="1" type="ORF">FAEPRAA2165_00783</name>
</gene>
<name>C7H3C4_FAED2</name>
<dbReference type="HOGENOM" id="CLU_1710545_0_0_9"/>
<proteinExistence type="predicted"/>
<sequence length="153" mass="17885">MDYWTEYLKNGVQYHIRAGAKQAIYPFGVAWIEHKSDKNEVQTSYGADPTIWYDEICAKEKFVYCCVKQEIDKWDPYDFFPEAPSNEYDGESKRIMRKITVSSFMNEIAEAVAEVFSESFGQGEGFSADYCRNVAGKIKHRITKYENRLKNKR</sequence>
<accession>C7H3C4</accession>
<evidence type="ECO:0000313" key="2">
    <source>
        <dbReference type="Proteomes" id="UP000004619"/>
    </source>
</evidence>
<reference evidence="1" key="1">
    <citation type="submission" date="2009-08" db="EMBL/GenBank/DDBJ databases">
        <authorList>
            <person name="Weinstock G."/>
            <person name="Sodergren E."/>
            <person name="Clifton S."/>
            <person name="Fulton L."/>
            <person name="Fulton B."/>
            <person name="Courtney L."/>
            <person name="Fronick C."/>
            <person name="Harrison M."/>
            <person name="Strong C."/>
            <person name="Farmer C."/>
            <person name="Delahaunty K."/>
            <person name="Markovic C."/>
            <person name="Hall O."/>
            <person name="Minx P."/>
            <person name="Tomlinson C."/>
            <person name="Mitreva M."/>
            <person name="Nelson J."/>
            <person name="Hou S."/>
            <person name="Wollam A."/>
            <person name="Pepin K.H."/>
            <person name="Johnson M."/>
            <person name="Bhonagiri V."/>
            <person name="Nash W.E."/>
            <person name="Warren W."/>
            <person name="Chinwalla A."/>
            <person name="Mardis E.R."/>
            <person name="Wilson R.K."/>
        </authorList>
    </citation>
    <scope>NUCLEOTIDE SEQUENCE [LARGE SCALE GENOMIC DNA]</scope>
    <source>
        <strain evidence="1">A2-165</strain>
    </source>
</reference>
<organism evidence="1 2">
    <name type="scientific">Faecalibacterium duncaniae (strain DSM 17677 / JCM 31915 / A2-165)</name>
    <name type="common">Faecalibacterium prausnitzii</name>
    <dbReference type="NCBI Taxonomy" id="411483"/>
    <lineage>
        <taxon>Bacteria</taxon>
        <taxon>Bacillati</taxon>
        <taxon>Bacillota</taxon>
        <taxon>Clostridia</taxon>
        <taxon>Eubacteriales</taxon>
        <taxon>Oscillospiraceae</taxon>
        <taxon>Faecalibacterium</taxon>
    </lineage>
</organism>
<protein>
    <submittedName>
        <fullName evidence="1">Uncharacterized protein</fullName>
    </submittedName>
</protein>
<dbReference type="InterPro" id="IPR023162">
    <property type="entry name" value="Apc36109-like_dom_sf"/>
</dbReference>
<dbReference type="EMBL" id="ACOP02000015">
    <property type="protein sequence ID" value="EEU97604.1"/>
    <property type="molecule type" value="Genomic_DNA"/>
</dbReference>
<keyword evidence="2" id="KW-1185">Reference proteome</keyword>
<dbReference type="Proteomes" id="UP000004619">
    <property type="component" value="Unassembled WGS sequence"/>
</dbReference>
<dbReference type="SUPFAM" id="SSF116922">
    <property type="entry name" value="YugE-like"/>
    <property type="match status" value="1"/>
</dbReference>
<evidence type="ECO:0000313" key="1">
    <source>
        <dbReference type="EMBL" id="EEU97604.1"/>
    </source>
</evidence>
<comment type="caution">
    <text evidence="1">The sequence shown here is derived from an EMBL/GenBank/DDBJ whole genome shotgun (WGS) entry which is preliminary data.</text>
</comment>
<dbReference type="eggNOG" id="ENOG503348K">
    <property type="taxonomic scope" value="Bacteria"/>
</dbReference>
<dbReference type="AlphaFoldDB" id="C7H3C4"/>
<dbReference type="Gene3D" id="1.10.340.20">
    <property type="entry name" value="Apc36109-like domain"/>
    <property type="match status" value="1"/>
</dbReference>